<keyword evidence="2" id="KW-1185">Reference proteome</keyword>
<accession>H8N2H7</accession>
<dbReference type="Proteomes" id="UP000007587">
    <property type="component" value="Chromosome"/>
</dbReference>
<dbReference type="STRING" id="1144275.COCOR_06974"/>
<protein>
    <submittedName>
        <fullName evidence="1">Uncharacterized protein</fullName>
    </submittedName>
</protein>
<dbReference type="EMBL" id="CP003389">
    <property type="protein sequence ID" value="AFE07250.1"/>
    <property type="molecule type" value="Genomic_DNA"/>
</dbReference>
<dbReference type="KEGG" id="ccx:COCOR_06974"/>
<evidence type="ECO:0000313" key="2">
    <source>
        <dbReference type="Proteomes" id="UP000007587"/>
    </source>
</evidence>
<reference evidence="2" key="2">
    <citation type="submission" date="2012-03" db="EMBL/GenBank/DDBJ databases">
        <title>Genome sequence of the fruiting myxobacterium Corallococcus coralloides DSM 2259.</title>
        <authorList>
            <person name="Huntley S."/>
            <person name="Zhang Y."/>
            <person name="Treuner-Lange A."/>
            <person name="Sensen C.W."/>
            <person name="Sogaard-Andersen L."/>
        </authorList>
    </citation>
    <scope>NUCLEOTIDE SEQUENCE [LARGE SCALE GENOMIC DNA]</scope>
    <source>
        <strain evidence="2">ATCC 25202 / DSM 2259 / NBRC 100086 / M2</strain>
    </source>
</reference>
<organism evidence="1 2">
    <name type="scientific">Corallococcus coralloides (strain ATCC 25202 / DSM 2259 / NBRC 100086 / M2)</name>
    <name type="common">Myxococcus coralloides</name>
    <dbReference type="NCBI Taxonomy" id="1144275"/>
    <lineage>
        <taxon>Bacteria</taxon>
        <taxon>Pseudomonadati</taxon>
        <taxon>Myxococcota</taxon>
        <taxon>Myxococcia</taxon>
        <taxon>Myxococcales</taxon>
        <taxon>Cystobacterineae</taxon>
        <taxon>Myxococcaceae</taxon>
        <taxon>Corallococcus</taxon>
    </lineage>
</organism>
<proteinExistence type="predicted"/>
<name>H8N2H7_CORCM</name>
<dbReference type="RefSeq" id="WP_014399757.1">
    <property type="nucleotide sequence ID" value="NC_017030.1"/>
</dbReference>
<evidence type="ECO:0000313" key="1">
    <source>
        <dbReference type="EMBL" id="AFE07250.1"/>
    </source>
</evidence>
<dbReference type="InParanoid" id="H8N2H7"/>
<sequence>MKTRVRMMRAWVWLALGFQLGCGVGGGLGPRDLDDDGHPAELDCDDADPTVWRSVTGYVDSDGDGVGDADGPVTCVGDTTKGWAREAGDCAPGDATRWRSVPGLYPDADGDGATGKGPVTGCVGATLAGYQEQPGEPDCDDRDAAVSALSEVWADTDGDGVGAGMAIDWCPSRGRPPPTGYALTSGDCAPGDTGRWRMLPFTHRDEDGDGFAVAMEGTVCSGEQLPPGYDTVSDPEDCDDRNANRTVRVQRWLDPDGDGYGEGAPVLRCVGPGESAPGETFQGGDCAPGDDTRWRSLDYASRDEDGDGRFSRSAGAVCSGFWLPQGYSSAERDDDCDDANAARFQAWSVYADEDGDRVGSGAASTVCAGTTVPAGYSTQATDCAPHDATAWRMLGFTHRDTDGDTYTVAQSGELCAGTALPAGYAAQPLSGEDCDDSNAAAFRNMTAYADTDGDGVGAGPSTVLCTNGQVPTAWSASGTDCDAQDATRWQNLAAAHADHDGDGFTAPIPAQLFCIGKTMPLPYFIKAVGNDCDDADVARYRWTYLYRDQDADGIGATPREMMCIGASAVAGWSRYGDDADDNDTAVQTDEAMDEELSLILDL</sequence>
<dbReference type="OrthoDB" id="5379243at2"/>
<dbReference type="HOGENOM" id="CLU_451159_0_0_7"/>
<gene>
    <name evidence="1" type="ordered locus">COCOR_06974</name>
</gene>
<reference evidence="1 2" key="1">
    <citation type="journal article" date="2012" name="J. Bacteriol.">
        <title>Complete Genome Sequence of the Fruiting Myxobacterium Corallococcus coralloides DSM 2259.</title>
        <authorList>
            <person name="Huntley S."/>
            <person name="Zhang Y."/>
            <person name="Treuner-Lange A."/>
            <person name="Kneip S."/>
            <person name="Sensen C.W."/>
            <person name="Sogaard-Andersen L."/>
        </authorList>
    </citation>
    <scope>NUCLEOTIDE SEQUENCE [LARGE SCALE GENOMIC DNA]</scope>
    <source>
        <strain evidence="2">ATCC 25202 / DSM 2259 / NBRC 100086 / M2</strain>
    </source>
</reference>
<dbReference type="AlphaFoldDB" id="H8N2H7"/>
<dbReference type="eggNOG" id="COG3209">
    <property type="taxonomic scope" value="Bacteria"/>
</dbReference>